<dbReference type="InterPro" id="IPR041385">
    <property type="entry name" value="SH3_12"/>
</dbReference>
<keyword evidence="1" id="KW-0540">Nuclease</keyword>
<dbReference type="GO" id="GO:0000956">
    <property type="term" value="P:nuclear-transcribed mRNA catabolic process"/>
    <property type="evidence" value="ECO:0007669"/>
    <property type="project" value="TreeGrafter"/>
</dbReference>
<dbReference type="InterPro" id="IPR032675">
    <property type="entry name" value="LRR_dom_sf"/>
</dbReference>
<evidence type="ECO:0000256" key="1">
    <source>
        <dbReference type="ARBA" id="ARBA00022722"/>
    </source>
</evidence>
<evidence type="ECO:0000313" key="13">
    <source>
        <dbReference type="Proteomes" id="UP001152797"/>
    </source>
</evidence>
<feature type="region of interest" description="Disordered" evidence="5">
    <location>
        <begin position="1192"/>
        <end position="1274"/>
    </location>
</feature>
<dbReference type="GO" id="GO:0005634">
    <property type="term" value="C:nucleus"/>
    <property type="evidence" value="ECO:0007669"/>
    <property type="project" value="TreeGrafter"/>
</dbReference>
<evidence type="ECO:0000313" key="11">
    <source>
        <dbReference type="EMBL" id="CAL1131871.1"/>
    </source>
</evidence>
<evidence type="ECO:0000256" key="5">
    <source>
        <dbReference type="SAM" id="MobiDB-lite"/>
    </source>
</evidence>
<dbReference type="OrthoDB" id="446532at2759"/>
<dbReference type="EMBL" id="CAMXCT010000415">
    <property type="protein sequence ID" value="CAI3978496.1"/>
    <property type="molecule type" value="Genomic_DNA"/>
</dbReference>
<feature type="domain" description="Xrn1 helical" evidence="7">
    <location>
        <begin position="422"/>
        <end position="594"/>
    </location>
</feature>
<dbReference type="Pfam" id="PF03159">
    <property type="entry name" value="XRN_N"/>
    <property type="match status" value="1"/>
</dbReference>
<dbReference type="InterPro" id="IPR027073">
    <property type="entry name" value="5_3_exoribonuclease"/>
</dbReference>
<feature type="domain" description="5'-3' exoribonuclease 1 SH3-like" evidence="8">
    <location>
        <begin position="1104"/>
        <end position="1169"/>
    </location>
</feature>
<dbReference type="PANTHER" id="PTHR12341:SF7">
    <property type="entry name" value="5'-3' EXORIBONUCLEASE 1"/>
    <property type="match status" value="1"/>
</dbReference>
<reference evidence="11" key="2">
    <citation type="submission" date="2024-04" db="EMBL/GenBank/DDBJ databases">
        <authorList>
            <person name="Chen Y."/>
            <person name="Shah S."/>
            <person name="Dougan E. K."/>
            <person name="Thang M."/>
            <person name="Chan C."/>
        </authorList>
    </citation>
    <scope>NUCLEOTIDE SEQUENCE [LARGE SCALE GENOMIC DNA]</scope>
</reference>
<name>A0A9P1BS69_9DINO</name>
<comment type="caution">
    <text evidence="10">The sequence shown here is derived from an EMBL/GenBank/DDBJ whole genome shotgun (WGS) entry which is preliminary data.</text>
</comment>
<accession>A0A9P1BS69</accession>
<feature type="region of interest" description="Disordered" evidence="5">
    <location>
        <begin position="1310"/>
        <end position="1329"/>
    </location>
</feature>
<dbReference type="SUPFAM" id="SSF52058">
    <property type="entry name" value="L domain-like"/>
    <property type="match status" value="1"/>
</dbReference>
<dbReference type="Pfam" id="PF18334">
    <property type="entry name" value="XRN1_D2_D3"/>
    <property type="match status" value="1"/>
</dbReference>
<sequence>MAEEEPEVETGKSRDLVWPLLRPGIMGIPRFYRWLSERYPLINEKITAEQIPDFDNLYLDMNGIIHNCSHNNTGGLCVKEESDVFVEAFSYICRLVNIIRPKKMLYVAIDGCAPRAKMNQQRSRRFRAANDAREARELAQEMGEVVSGPHFDSNCITPGTEFMAKLTEHLRFFICKKIQEDPAWQRFTVVLSGPETPGEGEHKIMDYIRKAKAQPDHDPNTRHCLYGLDADLIMLSLASHEPHFALLREEVLFGRRETKTTEQRILIAKDRFQLLHISLLREYLDIEFKPHDVKFEYNLERIIDDFILFCVLVGNDFLPCLPFAEIGENGLDDLFRVYKDHLASASNSPWLTKNCGEVDFKQFAKFIKKYGELEDGHLQAACDEQNFVLGKQRLVGPADAPTPSEYTPDLPIEPPATSELARDQWYDIKFGMDLTKYEGTQKQRGLFQSYLEGLHWVMRYYFRGPDHASWSWYYPFYHAPMAVDLANYDQLGHPEISLEIGQVFKPFQQLMAVLPDSSKTLLPECYQWLFGSNSPVANFYPRKFVVDMDGVKTPWGGMTLIPFIDPTGLLSAMEQAYGGGPALSPAEIKRDEFRGARSFQYDMKAGVLVQSTVPRKYRDIQKCPVRINEFKHPDLPAHSEHFPNYLLPGLRTKEMGFPTLHLHPLTTSFQVGVKVFQFEARGLSLYLHARPTGAFEPDNEAIQHALYSSSATIDYPCIHRGKVVAVHTPFAKYLEHERVVDNTPYKHEKRVWELLQEQKRRGLSVEFDSSAIDVDESSAGRMWRGKTGDLSENELCQQPLVEVKYLQSVQIDSQGRTQVTYQAGSELRLWHLVQTEQALPSCLPMKVADRFAVGTAVLCIDHDSEVYGEVGRVEKSSNNPEEIEAVFQQQLNPEEQRNLQKSISQVIEAEQKSLKWYPMADFVKLVGLEAKVTRQIIGTLMARCAGYVREDLGMNLMVEARGDKGALCLPCYSIKHAQGWFFSDLAVSALKDYQEKFPGVFEALRARQDEKKDLEQRNIFPTSPNKDYASRQLLKYCNGCEWKKLRLAPAEYMAMTVDSVSKVAEMVEKISGLQQAITVTGSSSFFQAEDPSMKPPPDPRKEDLAIGQRGFYIKVEGAVPCGKQGTIIGVYGSDSQQQLEVLLDEECFGATDLQGRCPPLRGIQVPPSQFRAFACKVAVSAKNEAVERIAEKMEKGRENGGSPRQTQTALSRQAPKSDEDAKASQALRRLLQDGSSKASVVAQGAASKASKETQARDSRAPDSNISYNKAESKNKQTKVIGDVSAAFAALTSSQSVRPPVQVHAEGLEATVGSGSRAEPTSTAHRRGGKKKDLAQVWRGAFADLLACGKKVGGSKFPLFRSLPFVVGCAISSHDMTGLTSSGAHLLGRWSANFDWVDMCREGSPVKTRGALTESILDLSNLGRTVDGSGFAFLGASCIGKRLGPIKIMEGYTYLQTLDFSDNLIKDVAALKGLNLLVKLNLAKNSIANLKGWESEEAIFPNLVELNLNDNQLSALHAMPYQALASLSVARNEIASCEFGGHERIQNLDLSSNKLPSLTGLGALPSLRTLNASNNDIADLNGINEAPSLEELQLAHNKLQALEGPWTELQTLRSLDLSNCLLEAEKPLEVNGNPFTEAGNTMARVLICHWRLESVDDVCITQEHLEEAKALNQQRVLEERERLKEEAAKADE</sequence>
<dbReference type="InterPro" id="IPR047008">
    <property type="entry name" value="XRN1_SH3_sf"/>
</dbReference>
<evidence type="ECO:0000256" key="4">
    <source>
        <dbReference type="ARBA" id="ARBA00038299"/>
    </source>
</evidence>
<dbReference type="EMBL" id="CAMXCT030000415">
    <property type="protein sequence ID" value="CAL4765808.1"/>
    <property type="molecule type" value="Genomic_DNA"/>
</dbReference>
<dbReference type="InterPro" id="IPR004859">
    <property type="entry name" value="Xrn1_N"/>
</dbReference>
<dbReference type="CDD" id="cd18673">
    <property type="entry name" value="PIN_XRN1-2-like"/>
    <property type="match status" value="1"/>
</dbReference>
<evidence type="ECO:0000259" key="6">
    <source>
        <dbReference type="Pfam" id="PF03159"/>
    </source>
</evidence>
<dbReference type="Pfam" id="PF17846">
    <property type="entry name" value="XRN_M"/>
    <property type="match status" value="2"/>
</dbReference>
<dbReference type="Gene3D" id="3.80.10.10">
    <property type="entry name" value="Ribonuclease Inhibitor"/>
    <property type="match status" value="2"/>
</dbReference>
<dbReference type="PANTHER" id="PTHR12341">
    <property type="entry name" value="5'-&gt;3' EXORIBONUCLEASE"/>
    <property type="match status" value="1"/>
</dbReference>
<proteinExistence type="inferred from homology"/>
<feature type="domain" description="Exoribonuclease Xrn1 D2/D3" evidence="9">
    <location>
        <begin position="866"/>
        <end position="1073"/>
    </location>
</feature>
<dbReference type="Gene3D" id="2.170.260.40">
    <property type="match status" value="1"/>
</dbReference>
<dbReference type="InterPro" id="IPR001611">
    <property type="entry name" value="Leu-rich_rpt"/>
</dbReference>
<dbReference type="PROSITE" id="PS51450">
    <property type="entry name" value="LRR"/>
    <property type="match status" value="3"/>
</dbReference>
<organism evidence="10">
    <name type="scientific">Cladocopium goreaui</name>
    <dbReference type="NCBI Taxonomy" id="2562237"/>
    <lineage>
        <taxon>Eukaryota</taxon>
        <taxon>Sar</taxon>
        <taxon>Alveolata</taxon>
        <taxon>Dinophyceae</taxon>
        <taxon>Suessiales</taxon>
        <taxon>Symbiodiniaceae</taxon>
        <taxon>Cladocopium</taxon>
    </lineage>
</organism>
<dbReference type="InterPro" id="IPR047007">
    <property type="entry name" value="XRN1_D1_sf"/>
</dbReference>
<evidence type="ECO:0000313" key="10">
    <source>
        <dbReference type="EMBL" id="CAI3978496.1"/>
    </source>
</evidence>
<keyword evidence="2" id="KW-0378">Hydrolase</keyword>
<dbReference type="GO" id="GO:0003723">
    <property type="term" value="F:RNA binding"/>
    <property type="evidence" value="ECO:0007669"/>
    <property type="project" value="TreeGrafter"/>
</dbReference>
<evidence type="ECO:0000256" key="3">
    <source>
        <dbReference type="ARBA" id="ARBA00022839"/>
    </source>
</evidence>
<evidence type="ECO:0000259" key="8">
    <source>
        <dbReference type="Pfam" id="PF18129"/>
    </source>
</evidence>
<dbReference type="EMBL" id="CAMXCT020000415">
    <property type="protein sequence ID" value="CAL1131871.1"/>
    <property type="molecule type" value="Genomic_DNA"/>
</dbReference>
<evidence type="ECO:0000313" key="12">
    <source>
        <dbReference type="EMBL" id="CAL4765808.1"/>
    </source>
</evidence>
<gene>
    <name evidence="10" type="ORF">C1SCF055_LOCUS6546</name>
</gene>
<dbReference type="Gene3D" id="2.30.30.750">
    <property type="match status" value="1"/>
</dbReference>
<dbReference type="InterPro" id="IPR041412">
    <property type="entry name" value="Xrn1_helical"/>
</dbReference>
<dbReference type="GO" id="GO:0004534">
    <property type="term" value="F:5'-3' RNA exonuclease activity"/>
    <property type="evidence" value="ECO:0007669"/>
    <property type="project" value="TreeGrafter"/>
</dbReference>
<feature type="compositionally biased region" description="Basic and acidic residues" evidence="5">
    <location>
        <begin position="1249"/>
        <end position="1260"/>
    </location>
</feature>
<dbReference type="Pfam" id="PF18129">
    <property type="entry name" value="SH3_12"/>
    <property type="match status" value="1"/>
</dbReference>
<evidence type="ECO:0000259" key="7">
    <source>
        <dbReference type="Pfam" id="PF17846"/>
    </source>
</evidence>
<keyword evidence="3" id="KW-0269">Exonuclease</keyword>
<feature type="compositionally biased region" description="Polar residues" evidence="5">
    <location>
        <begin position="1202"/>
        <end position="1211"/>
    </location>
</feature>
<dbReference type="Gene3D" id="3.40.50.12390">
    <property type="match status" value="1"/>
</dbReference>
<dbReference type="InterPro" id="IPR041106">
    <property type="entry name" value="XRN1_D2_D3"/>
</dbReference>
<protein>
    <submittedName>
        <fullName evidence="12">5'-3' exoribonuclease 1 (MXRN1) (Protein Dhm2 ) (Strand-exchange protein 1 homolog)</fullName>
    </submittedName>
</protein>
<feature type="domain" description="Xrn1 helical" evidence="7">
    <location>
        <begin position="297"/>
        <end position="375"/>
    </location>
</feature>
<dbReference type="Gene3D" id="1.25.40.1050">
    <property type="match status" value="1"/>
</dbReference>
<evidence type="ECO:0000259" key="9">
    <source>
        <dbReference type="Pfam" id="PF18334"/>
    </source>
</evidence>
<feature type="domain" description="Xrn1 N-terminal" evidence="6">
    <location>
        <begin position="26"/>
        <end position="250"/>
    </location>
</feature>
<keyword evidence="13" id="KW-1185">Reference proteome</keyword>
<reference evidence="10" key="1">
    <citation type="submission" date="2022-10" db="EMBL/GenBank/DDBJ databases">
        <authorList>
            <person name="Chen Y."/>
            <person name="Dougan E. K."/>
            <person name="Chan C."/>
            <person name="Rhodes N."/>
            <person name="Thang M."/>
        </authorList>
    </citation>
    <scope>NUCLEOTIDE SEQUENCE</scope>
</reference>
<comment type="similarity">
    <text evidence="4">Belongs to the 5'-3' exonuclease family.</text>
</comment>
<dbReference type="Proteomes" id="UP001152797">
    <property type="component" value="Unassembled WGS sequence"/>
</dbReference>
<evidence type="ECO:0000256" key="2">
    <source>
        <dbReference type="ARBA" id="ARBA00022801"/>
    </source>
</evidence>